<gene>
    <name evidence="2" type="ORF">RHGRI_016383</name>
</gene>
<name>A0AAV6JTX6_9ERIC</name>
<sequence>MKENFIEVDKDTLKEVSYAKGRVLIASENSNKIEGEVQVVVNGRKYCVQVVEEETFRTVVSIESTVTSEAEVEDDEVDNTGDDRDASNDKEEDLVDDVERQRKEHPFDKAEEAEKFVEDERLEKGDNGSHKSVLGKEPNVEKSLLQKETVGDMAATNQRNNGSEERLNEESSNSVQGLDSIVQDSQSPLNEECLESINNGSQVQNIEAHEGNERQQERERVNEDASSHAVMFLTPV</sequence>
<evidence type="ECO:0000313" key="3">
    <source>
        <dbReference type="Proteomes" id="UP000823749"/>
    </source>
</evidence>
<dbReference type="EMBL" id="JACTNZ010000006">
    <property type="protein sequence ID" value="KAG5543613.1"/>
    <property type="molecule type" value="Genomic_DNA"/>
</dbReference>
<comment type="caution">
    <text evidence="2">The sequence shown here is derived from an EMBL/GenBank/DDBJ whole genome shotgun (WGS) entry which is preliminary data.</text>
</comment>
<feature type="compositionally biased region" description="Basic and acidic residues" evidence="1">
    <location>
        <begin position="97"/>
        <end position="129"/>
    </location>
</feature>
<evidence type="ECO:0000256" key="1">
    <source>
        <dbReference type="SAM" id="MobiDB-lite"/>
    </source>
</evidence>
<proteinExistence type="predicted"/>
<accession>A0AAV6JTX6</accession>
<feature type="compositionally biased region" description="Polar residues" evidence="1">
    <location>
        <begin position="196"/>
        <end position="205"/>
    </location>
</feature>
<dbReference type="Proteomes" id="UP000823749">
    <property type="component" value="Chromosome 6"/>
</dbReference>
<feature type="compositionally biased region" description="Basic and acidic residues" evidence="1">
    <location>
        <begin position="207"/>
        <end position="226"/>
    </location>
</feature>
<dbReference type="AlphaFoldDB" id="A0AAV6JTX6"/>
<protein>
    <submittedName>
        <fullName evidence="2">Uncharacterized protein</fullName>
    </submittedName>
</protein>
<evidence type="ECO:0000313" key="2">
    <source>
        <dbReference type="EMBL" id="KAG5543613.1"/>
    </source>
</evidence>
<organism evidence="2 3">
    <name type="scientific">Rhododendron griersonianum</name>
    <dbReference type="NCBI Taxonomy" id="479676"/>
    <lineage>
        <taxon>Eukaryota</taxon>
        <taxon>Viridiplantae</taxon>
        <taxon>Streptophyta</taxon>
        <taxon>Embryophyta</taxon>
        <taxon>Tracheophyta</taxon>
        <taxon>Spermatophyta</taxon>
        <taxon>Magnoliopsida</taxon>
        <taxon>eudicotyledons</taxon>
        <taxon>Gunneridae</taxon>
        <taxon>Pentapetalae</taxon>
        <taxon>asterids</taxon>
        <taxon>Ericales</taxon>
        <taxon>Ericaceae</taxon>
        <taxon>Ericoideae</taxon>
        <taxon>Rhodoreae</taxon>
        <taxon>Rhododendron</taxon>
    </lineage>
</organism>
<feature type="region of interest" description="Disordered" evidence="1">
    <location>
        <begin position="64"/>
        <end position="236"/>
    </location>
</feature>
<feature type="compositionally biased region" description="Acidic residues" evidence="1">
    <location>
        <begin position="70"/>
        <end position="80"/>
    </location>
</feature>
<reference evidence="2 3" key="1">
    <citation type="submission" date="2020-08" db="EMBL/GenBank/DDBJ databases">
        <title>Plant Genome Project.</title>
        <authorList>
            <person name="Zhang R.-G."/>
        </authorList>
    </citation>
    <scope>NUCLEOTIDE SEQUENCE [LARGE SCALE GENOMIC DNA]</scope>
    <source>
        <strain evidence="2">WSP0</strain>
        <tissue evidence="2">Leaf</tissue>
    </source>
</reference>
<keyword evidence="3" id="KW-1185">Reference proteome</keyword>